<evidence type="ECO:0000259" key="10">
    <source>
        <dbReference type="PROSITE" id="PS50089"/>
    </source>
</evidence>
<dbReference type="GO" id="GO:0008270">
    <property type="term" value="F:zinc ion binding"/>
    <property type="evidence" value="ECO:0007669"/>
    <property type="project" value="UniProtKB-KW"/>
</dbReference>
<keyword evidence="2" id="KW-0812">Transmembrane</keyword>
<dbReference type="SUPFAM" id="SSF57850">
    <property type="entry name" value="RING/U-box"/>
    <property type="match status" value="1"/>
</dbReference>
<dbReference type="GO" id="GO:0016567">
    <property type="term" value="P:protein ubiquitination"/>
    <property type="evidence" value="ECO:0007669"/>
    <property type="project" value="UniProtKB-UniPathway"/>
</dbReference>
<comment type="subcellular location">
    <subcellularLocation>
        <location evidence="1">Membrane</location>
    </subcellularLocation>
</comment>
<dbReference type="PROSITE" id="PS50089">
    <property type="entry name" value="ZF_RING_2"/>
    <property type="match status" value="1"/>
</dbReference>
<name>A0A2G9H500_9LAMI</name>
<feature type="domain" description="RING-type" evidence="10">
    <location>
        <begin position="44"/>
        <end position="86"/>
    </location>
</feature>
<comment type="similarity">
    <text evidence="8">Belongs to the RING-type zinc finger family. ATL subfamily.</text>
</comment>
<keyword evidence="12" id="KW-1185">Reference proteome</keyword>
<dbReference type="PANTHER" id="PTHR46539:SF33">
    <property type="entry name" value="(WILD MALAYSIAN BANANA) HYPOTHETICAL PROTEIN"/>
    <property type="match status" value="1"/>
</dbReference>
<dbReference type="SMART" id="SM00184">
    <property type="entry name" value="RING"/>
    <property type="match status" value="1"/>
</dbReference>
<evidence type="ECO:0000256" key="9">
    <source>
        <dbReference type="PROSITE-ProRule" id="PRU00175"/>
    </source>
</evidence>
<dbReference type="InterPro" id="IPR001841">
    <property type="entry name" value="Znf_RING"/>
</dbReference>
<dbReference type="GO" id="GO:0016020">
    <property type="term" value="C:membrane"/>
    <property type="evidence" value="ECO:0007669"/>
    <property type="project" value="UniProtKB-SubCell"/>
</dbReference>
<organism evidence="11 12">
    <name type="scientific">Handroanthus impetiginosus</name>
    <dbReference type="NCBI Taxonomy" id="429701"/>
    <lineage>
        <taxon>Eukaryota</taxon>
        <taxon>Viridiplantae</taxon>
        <taxon>Streptophyta</taxon>
        <taxon>Embryophyta</taxon>
        <taxon>Tracheophyta</taxon>
        <taxon>Spermatophyta</taxon>
        <taxon>Magnoliopsida</taxon>
        <taxon>eudicotyledons</taxon>
        <taxon>Gunneridae</taxon>
        <taxon>Pentapetalae</taxon>
        <taxon>asterids</taxon>
        <taxon>lamiids</taxon>
        <taxon>Lamiales</taxon>
        <taxon>Bignoniaceae</taxon>
        <taxon>Crescentiina</taxon>
        <taxon>Tabebuia alliance</taxon>
        <taxon>Handroanthus</taxon>
    </lineage>
</organism>
<dbReference type="PANTHER" id="PTHR46539">
    <property type="entry name" value="E3 UBIQUITIN-PROTEIN LIGASE ATL42"/>
    <property type="match status" value="1"/>
</dbReference>
<dbReference type="Gene3D" id="3.30.40.10">
    <property type="entry name" value="Zinc/RING finger domain, C3HC4 (zinc finger)"/>
    <property type="match status" value="1"/>
</dbReference>
<keyword evidence="11" id="KW-0436">Ligase</keyword>
<protein>
    <submittedName>
        <fullName evidence="11">Putative E3 ubiquitin ligase</fullName>
    </submittedName>
</protein>
<gene>
    <name evidence="11" type="ORF">CDL12_14789</name>
</gene>
<evidence type="ECO:0000256" key="2">
    <source>
        <dbReference type="ARBA" id="ARBA00022692"/>
    </source>
</evidence>
<comment type="caution">
    <text evidence="11">The sequence shown here is derived from an EMBL/GenBank/DDBJ whole genome shotgun (WGS) entry which is preliminary data.</text>
</comment>
<dbReference type="OrthoDB" id="898176at2759"/>
<dbReference type="EMBL" id="NKXS01002655">
    <property type="protein sequence ID" value="PIN12588.1"/>
    <property type="molecule type" value="Genomic_DNA"/>
</dbReference>
<keyword evidence="3" id="KW-0479">Metal-binding</keyword>
<evidence type="ECO:0000256" key="5">
    <source>
        <dbReference type="ARBA" id="ARBA00022833"/>
    </source>
</evidence>
<sequence>MENHQLSFASKIAVSSLTFVKELYGQDRRPTAAIFDESWQSSPCAICLEDICGGDIYRRLPECGHCFHSKCIDLWFKSHSTCPLCRTQVPQIISLNENYYQWSDLISNVLVLVQDFLQKMCNPLNDELTSMLCGNVRCVS</sequence>
<dbReference type="Pfam" id="PF13639">
    <property type="entry name" value="zf-RING_2"/>
    <property type="match status" value="1"/>
</dbReference>
<keyword evidence="6" id="KW-1133">Transmembrane helix</keyword>
<keyword evidence="7" id="KW-0472">Membrane</keyword>
<evidence type="ECO:0000313" key="12">
    <source>
        <dbReference type="Proteomes" id="UP000231279"/>
    </source>
</evidence>
<evidence type="ECO:0000256" key="3">
    <source>
        <dbReference type="ARBA" id="ARBA00022723"/>
    </source>
</evidence>
<dbReference type="InterPro" id="IPR013083">
    <property type="entry name" value="Znf_RING/FYVE/PHD"/>
</dbReference>
<accession>A0A2G9H500</accession>
<dbReference type="GO" id="GO:0016874">
    <property type="term" value="F:ligase activity"/>
    <property type="evidence" value="ECO:0007669"/>
    <property type="project" value="UniProtKB-KW"/>
</dbReference>
<dbReference type="AlphaFoldDB" id="A0A2G9H500"/>
<evidence type="ECO:0000313" key="11">
    <source>
        <dbReference type="EMBL" id="PIN12588.1"/>
    </source>
</evidence>
<dbReference type="STRING" id="429701.A0A2G9H500"/>
<keyword evidence="5" id="KW-0862">Zinc</keyword>
<dbReference type="UniPathway" id="UPA00143"/>
<evidence type="ECO:0000256" key="7">
    <source>
        <dbReference type="ARBA" id="ARBA00023136"/>
    </source>
</evidence>
<reference evidence="12" key="1">
    <citation type="journal article" date="2018" name="Gigascience">
        <title>Genome assembly of the Pink Ipe (Handroanthus impetiginosus, Bignoniaceae), a highly valued, ecologically keystone Neotropical timber forest tree.</title>
        <authorList>
            <person name="Silva-Junior O.B."/>
            <person name="Grattapaglia D."/>
            <person name="Novaes E."/>
            <person name="Collevatti R.G."/>
        </authorList>
    </citation>
    <scope>NUCLEOTIDE SEQUENCE [LARGE SCALE GENOMIC DNA]</scope>
    <source>
        <strain evidence="12">cv. UFG-1</strain>
    </source>
</reference>
<proteinExistence type="inferred from homology"/>
<evidence type="ECO:0000256" key="4">
    <source>
        <dbReference type="ARBA" id="ARBA00022771"/>
    </source>
</evidence>
<keyword evidence="4 9" id="KW-0863">Zinc-finger</keyword>
<evidence type="ECO:0000256" key="8">
    <source>
        <dbReference type="ARBA" id="ARBA00024209"/>
    </source>
</evidence>
<dbReference type="Proteomes" id="UP000231279">
    <property type="component" value="Unassembled WGS sequence"/>
</dbReference>
<evidence type="ECO:0000256" key="1">
    <source>
        <dbReference type="ARBA" id="ARBA00004370"/>
    </source>
</evidence>
<evidence type="ECO:0000256" key="6">
    <source>
        <dbReference type="ARBA" id="ARBA00022989"/>
    </source>
</evidence>